<keyword evidence="3 5" id="KW-1133">Transmembrane helix</keyword>
<name>A0A6C1EGX5_SACPS</name>
<keyword evidence="2 5" id="KW-0812">Transmembrane</keyword>
<feature type="transmembrane region" description="Helical" evidence="5">
    <location>
        <begin position="40"/>
        <end position="59"/>
    </location>
</feature>
<protein>
    <recommendedName>
        <fullName evidence="6">MARVEL domain-containing protein</fullName>
    </recommendedName>
</protein>
<dbReference type="GO" id="GO:0070941">
    <property type="term" value="P:eisosome assembly"/>
    <property type="evidence" value="ECO:0007669"/>
    <property type="project" value="TreeGrafter"/>
</dbReference>
<dbReference type="Pfam" id="PF01284">
    <property type="entry name" value="MARVEL"/>
    <property type="match status" value="1"/>
</dbReference>
<evidence type="ECO:0000256" key="3">
    <source>
        <dbReference type="ARBA" id="ARBA00022989"/>
    </source>
</evidence>
<feature type="domain" description="MARVEL" evidence="6">
    <location>
        <begin position="6"/>
        <end position="139"/>
    </location>
</feature>
<evidence type="ECO:0000313" key="8">
    <source>
        <dbReference type="Proteomes" id="UP000501346"/>
    </source>
</evidence>
<evidence type="ECO:0000313" key="7">
    <source>
        <dbReference type="EMBL" id="QID88552.1"/>
    </source>
</evidence>
<dbReference type="OrthoDB" id="5423111at2759"/>
<feature type="transmembrane region" description="Helical" evidence="5">
    <location>
        <begin position="12"/>
        <end position="28"/>
    </location>
</feature>
<dbReference type="GO" id="GO:0032126">
    <property type="term" value="C:eisosome"/>
    <property type="evidence" value="ECO:0007669"/>
    <property type="project" value="TreeGrafter"/>
</dbReference>
<evidence type="ECO:0000256" key="4">
    <source>
        <dbReference type="ARBA" id="ARBA00023136"/>
    </source>
</evidence>
<evidence type="ECO:0000256" key="5">
    <source>
        <dbReference type="SAM" id="Phobius"/>
    </source>
</evidence>
<feature type="transmembrane region" description="Helical" evidence="5">
    <location>
        <begin position="65"/>
        <end position="93"/>
    </location>
</feature>
<accession>A0A6C1EGX5</accession>
<dbReference type="PANTHER" id="PTHR28165:SF1">
    <property type="entry name" value="NON-CLASSICAL EXPORT PROTEIN 2-RELATED"/>
    <property type="match status" value="1"/>
</dbReference>
<reference evidence="7 8" key="1">
    <citation type="journal article" date="2019" name="BMC Genomics">
        <title>Chromosome level assembly and comparative genome analysis confirm lager-brewing yeasts originated from a single hybridization.</title>
        <authorList>
            <person name="Salazar A.N."/>
            <person name="Gorter de Vries A.R."/>
            <person name="van den Broek M."/>
            <person name="Brouwers N."/>
            <person name="de la Torre Cortes P."/>
            <person name="Kuijpers N.G.A."/>
            <person name="Daran J.G."/>
            <person name="Abeel T."/>
        </authorList>
    </citation>
    <scope>NUCLEOTIDE SEQUENCE [LARGE SCALE GENOMIC DNA]</scope>
    <source>
        <strain evidence="7 8">CBS 1483</strain>
    </source>
</reference>
<comment type="subcellular location">
    <subcellularLocation>
        <location evidence="1">Membrane</location>
        <topology evidence="1">Multi-pass membrane protein</topology>
    </subcellularLocation>
</comment>
<dbReference type="EMBL" id="CP049013">
    <property type="protein sequence ID" value="QID88552.1"/>
    <property type="molecule type" value="Genomic_DNA"/>
</dbReference>
<feature type="transmembrane region" description="Helical" evidence="5">
    <location>
        <begin position="125"/>
        <end position="146"/>
    </location>
</feature>
<dbReference type="AlphaFoldDB" id="A0A6C1EGX5"/>
<organism evidence="7 8">
    <name type="scientific">Saccharomyces pastorianus</name>
    <name type="common">Lager yeast</name>
    <name type="synonym">Saccharomyces cerevisiae x Saccharomyces eubayanus</name>
    <dbReference type="NCBI Taxonomy" id="27292"/>
    <lineage>
        <taxon>Eukaryota</taxon>
        <taxon>Fungi</taxon>
        <taxon>Dikarya</taxon>
        <taxon>Ascomycota</taxon>
        <taxon>Saccharomycotina</taxon>
        <taxon>Saccharomycetes</taxon>
        <taxon>Saccharomycetales</taxon>
        <taxon>Saccharomycetaceae</taxon>
        <taxon>Saccharomyces</taxon>
    </lineage>
</organism>
<dbReference type="PANTHER" id="PTHR28165">
    <property type="entry name" value="NON-CLASSICAL EXPORT PROTEIN 2-RELATED"/>
    <property type="match status" value="1"/>
</dbReference>
<evidence type="ECO:0000256" key="1">
    <source>
        <dbReference type="ARBA" id="ARBA00004141"/>
    </source>
</evidence>
<dbReference type="GO" id="GO:0005886">
    <property type="term" value="C:plasma membrane"/>
    <property type="evidence" value="ECO:0007669"/>
    <property type="project" value="TreeGrafter"/>
</dbReference>
<keyword evidence="8" id="KW-1185">Reference proteome</keyword>
<dbReference type="Proteomes" id="UP000501346">
    <property type="component" value="Chromosome SeXVI"/>
</dbReference>
<evidence type="ECO:0000259" key="6">
    <source>
        <dbReference type="Pfam" id="PF01284"/>
    </source>
</evidence>
<sequence length="173" mass="18930">MLAPVDNILRIINFIFLVISIALISSLLNTESGNSSRINYCMFAVAYAIVTDSLYGVFANFFEPLAWPLILFSLDFLNFVFTFTAGTVLAVGIRAHSCRNQSYLLSNSITQGSANRCRESQAAVAFLYFSCAIFLAKTLMSVFNMISNGAFGSGSFSKRRRTGQVGVPTISQV</sequence>
<dbReference type="InterPro" id="IPR052649">
    <property type="entry name" value="NCE102-like"/>
</dbReference>
<gene>
    <name evidence="7" type="ORF">GRS66_011275</name>
</gene>
<evidence type="ECO:0000256" key="2">
    <source>
        <dbReference type="ARBA" id="ARBA00022692"/>
    </source>
</evidence>
<proteinExistence type="predicted"/>
<keyword evidence="4 5" id="KW-0472">Membrane</keyword>
<dbReference type="GO" id="GO:0072659">
    <property type="term" value="P:protein localization to plasma membrane"/>
    <property type="evidence" value="ECO:0007669"/>
    <property type="project" value="TreeGrafter"/>
</dbReference>
<dbReference type="InterPro" id="IPR008253">
    <property type="entry name" value="Marvel"/>
</dbReference>